<keyword evidence="3" id="KW-1185">Reference proteome</keyword>
<name>A0AAV5VTP0_9BILA</name>
<feature type="non-terminal residue" evidence="2">
    <location>
        <position position="1"/>
    </location>
</feature>
<protein>
    <recommendedName>
        <fullName evidence="4">G protein-coupled receptor</fullName>
    </recommendedName>
</protein>
<reference evidence="2" key="1">
    <citation type="submission" date="2023-10" db="EMBL/GenBank/DDBJ databases">
        <title>Genome assembly of Pristionchus species.</title>
        <authorList>
            <person name="Yoshida K."/>
            <person name="Sommer R.J."/>
        </authorList>
    </citation>
    <scope>NUCLEOTIDE SEQUENCE</scope>
    <source>
        <strain evidence="2">RS5133</strain>
    </source>
</reference>
<gene>
    <name evidence="2" type="ORF">PFISCL1PPCAC_12669</name>
</gene>
<keyword evidence="1" id="KW-1133">Transmembrane helix</keyword>
<accession>A0AAV5VTP0</accession>
<evidence type="ECO:0000313" key="2">
    <source>
        <dbReference type="EMBL" id="GMT21372.1"/>
    </source>
</evidence>
<keyword evidence="1" id="KW-0812">Transmembrane</keyword>
<comment type="caution">
    <text evidence="2">The sequence shown here is derived from an EMBL/GenBank/DDBJ whole genome shotgun (WGS) entry which is preliminary data.</text>
</comment>
<proteinExistence type="predicted"/>
<evidence type="ECO:0000256" key="1">
    <source>
        <dbReference type="SAM" id="Phobius"/>
    </source>
</evidence>
<dbReference type="Proteomes" id="UP001432322">
    <property type="component" value="Unassembled WGS sequence"/>
</dbReference>
<evidence type="ECO:0008006" key="4">
    <source>
        <dbReference type="Google" id="ProtNLM"/>
    </source>
</evidence>
<dbReference type="EMBL" id="BTSY01000004">
    <property type="protein sequence ID" value="GMT21372.1"/>
    <property type="molecule type" value="Genomic_DNA"/>
</dbReference>
<evidence type="ECO:0000313" key="3">
    <source>
        <dbReference type="Proteomes" id="UP001432322"/>
    </source>
</evidence>
<sequence>SIRAMSTVHGYSVAHSFQTKENIAMIKAILWLVVRSGLMNVPIFVLEVCFRRFSGVDSAIFAKFAYTTMDVCLSLYPIVIISYVPIVD</sequence>
<dbReference type="AlphaFoldDB" id="A0AAV5VTP0"/>
<feature type="transmembrane region" description="Helical" evidence="1">
    <location>
        <begin position="28"/>
        <end position="49"/>
    </location>
</feature>
<feature type="transmembrane region" description="Helical" evidence="1">
    <location>
        <begin position="61"/>
        <end position="86"/>
    </location>
</feature>
<keyword evidence="1" id="KW-0472">Membrane</keyword>
<organism evidence="2 3">
    <name type="scientific">Pristionchus fissidentatus</name>
    <dbReference type="NCBI Taxonomy" id="1538716"/>
    <lineage>
        <taxon>Eukaryota</taxon>
        <taxon>Metazoa</taxon>
        <taxon>Ecdysozoa</taxon>
        <taxon>Nematoda</taxon>
        <taxon>Chromadorea</taxon>
        <taxon>Rhabditida</taxon>
        <taxon>Rhabditina</taxon>
        <taxon>Diplogasteromorpha</taxon>
        <taxon>Diplogasteroidea</taxon>
        <taxon>Neodiplogasteridae</taxon>
        <taxon>Pristionchus</taxon>
    </lineage>
</organism>
<feature type="non-terminal residue" evidence="2">
    <location>
        <position position="88"/>
    </location>
</feature>